<gene>
    <name evidence="2" type="ORF">OCH239_06615</name>
</gene>
<dbReference type="Gene3D" id="3.40.50.720">
    <property type="entry name" value="NAD(P)-binding Rossmann-like Domain"/>
    <property type="match status" value="1"/>
</dbReference>
<feature type="domain" description="NAD-dependent epimerase/dehydratase" evidence="1">
    <location>
        <begin position="61"/>
        <end position="141"/>
    </location>
</feature>
<dbReference type="InterPro" id="IPR036291">
    <property type="entry name" value="NAD(P)-bd_dom_sf"/>
</dbReference>
<evidence type="ECO:0000313" key="3">
    <source>
        <dbReference type="Proteomes" id="UP000022447"/>
    </source>
</evidence>
<organism evidence="2 3">
    <name type="scientific">Roseivivax halodurans JCM 10272</name>
    <dbReference type="NCBI Taxonomy" id="1449350"/>
    <lineage>
        <taxon>Bacteria</taxon>
        <taxon>Pseudomonadati</taxon>
        <taxon>Pseudomonadota</taxon>
        <taxon>Alphaproteobacteria</taxon>
        <taxon>Rhodobacterales</taxon>
        <taxon>Roseobacteraceae</taxon>
        <taxon>Roseivivax</taxon>
    </lineage>
</organism>
<dbReference type="SUPFAM" id="SSF51735">
    <property type="entry name" value="NAD(P)-binding Rossmann-fold domains"/>
    <property type="match status" value="1"/>
</dbReference>
<dbReference type="Proteomes" id="UP000022447">
    <property type="component" value="Unassembled WGS sequence"/>
</dbReference>
<reference evidence="2 3" key="1">
    <citation type="submission" date="2014-01" db="EMBL/GenBank/DDBJ databases">
        <title>Roseivivax halodurans JCM 10272 Genome Sequencing.</title>
        <authorList>
            <person name="Lai Q."/>
            <person name="Li G."/>
            <person name="Shao Z."/>
        </authorList>
    </citation>
    <scope>NUCLEOTIDE SEQUENCE [LARGE SCALE GENOMIC DNA]</scope>
    <source>
        <strain evidence="2 3">JCM 10272</strain>
    </source>
</reference>
<dbReference type="Pfam" id="PF01370">
    <property type="entry name" value="Epimerase"/>
    <property type="match status" value="1"/>
</dbReference>
<dbReference type="eggNOG" id="COG0451">
    <property type="taxonomic scope" value="Bacteria"/>
</dbReference>
<sequence length="262" mass="27040">MGRLLHAGWCEDAELIPVARKPAPGCHVWGPGQSPRGLPQVDAIAAFWGVTPGEGGDLSQNVALAWEAQALGAALRARVVLHASSVAVYAPSDGDLTEEAARGAPNAYGAAKSDMEDALSTLPKTGPRAVSLRIGSVAGAESLFASLAQSRAITLDRFADGCGPVRSYIAPTDLARVVSTLAICEAEILPPALNVAAPRPVAMADIVAAAGREVVWRDAPVGARQRVTLSTARLQSLCPLTPDAASPSHLVAEWRRLAGVPA</sequence>
<proteinExistence type="predicted"/>
<dbReference type="STRING" id="1449350.OCH239_06615"/>
<protein>
    <recommendedName>
        <fullName evidence="1">NAD-dependent epimerase/dehydratase domain-containing protein</fullName>
    </recommendedName>
</protein>
<keyword evidence="3" id="KW-1185">Reference proteome</keyword>
<dbReference type="InterPro" id="IPR001509">
    <property type="entry name" value="Epimerase_deHydtase"/>
</dbReference>
<accession>X7ED49</accession>
<comment type="caution">
    <text evidence="2">The sequence shown here is derived from an EMBL/GenBank/DDBJ whole genome shotgun (WGS) entry which is preliminary data.</text>
</comment>
<evidence type="ECO:0000259" key="1">
    <source>
        <dbReference type="Pfam" id="PF01370"/>
    </source>
</evidence>
<evidence type="ECO:0000313" key="2">
    <source>
        <dbReference type="EMBL" id="ETX13862.1"/>
    </source>
</evidence>
<dbReference type="EMBL" id="JALZ01000017">
    <property type="protein sequence ID" value="ETX13862.1"/>
    <property type="molecule type" value="Genomic_DNA"/>
</dbReference>
<dbReference type="AlphaFoldDB" id="X7ED49"/>
<name>X7ED49_9RHOB</name>